<keyword evidence="2 4" id="KW-0378">Hydrolase</keyword>
<accession>A0A2M8LI54</accession>
<evidence type="ECO:0000256" key="1">
    <source>
        <dbReference type="ARBA" id="ARBA00001946"/>
    </source>
</evidence>
<dbReference type="InterPro" id="IPR000086">
    <property type="entry name" value="NUDIX_hydrolase_dom"/>
</dbReference>
<protein>
    <submittedName>
        <fullName evidence="4">NUDIX hydrolase</fullName>
    </submittedName>
</protein>
<comment type="cofactor">
    <cofactor evidence="1">
        <name>Mg(2+)</name>
        <dbReference type="ChEBI" id="CHEBI:18420"/>
    </cofactor>
</comment>
<comment type="caution">
    <text evidence="4">The sequence shown here is derived from an EMBL/GenBank/DDBJ whole genome shotgun (WGS) entry which is preliminary data.</text>
</comment>
<gene>
    <name evidence="4" type="ORF">COV05_00755</name>
</gene>
<dbReference type="Proteomes" id="UP000231436">
    <property type="component" value="Unassembled WGS sequence"/>
</dbReference>
<evidence type="ECO:0000313" key="4">
    <source>
        <dbReference type="EMBL" id="PJE77125.1"/>
    </source>
</evidence>
<sequence>MIHWKDRFRAIVSVYLILLDEQGRVLLLKRQNTGYKDGEYGLPAGHVDGEEELTHAMKREAKEEAGLDLDVENLELAHVMHRHCGDHERIDFFFLCRTWEGEPINCEEDKCSELTWVPMDDLPDTVIDYYQQAFNHIRQGSVYSAFGWDT</sequence>
<dbReference type="SUPFAM" id="SSF55811">
    <property type="entry name" value="Nudix"/>
    <property type="match status" value="1"/>
</dbReference>
<dbReference type="CDD" id="cd04683">
    <property type="entry name" value="NUDIX_Hydrolase"/>
    <property type="match status" value="1"/>
</dbReference>
<dbReference type="InterPro" id="IPR020084">
    <property type="entry name" value="NUDIX_hydrolase_CS"/>
</dbReference>
<evidence type="ECO:0000313" key="5">
    <source>
        <dbReference type="Proteomes" id="UP000231436"/>
    </source>
</evidence>
<dbReference type="PANTHER" id="PTHR43046">
    <property type="entry name" value="GDP-MANNOSE MANNOSYL HYDROLASE"/>
    <property type="match status" value="1"/>
</dbReference>
<organism evidence="4 5">
    <name type="scientific">Candidatus Uhrbacteria bacterium CG10_big_fil_rev_8_21_14_0_10_48_16</name>
    <dbReference type="NCBI Taxonomy" id="1975038"/>
    <lineage>
        <taxon>Bacteria</taxon>
        <taxon>Candidatus Uhriibacteriota</taxon>
    </lineage>
</organism>
<evidence type="ECO:0000256" key="2">
    <source>
        <dbReference type="ARBA" id="ARBA00022801"/>
    </source>
</evidence>
<name>A0A2M8LI54_9BACT</name>
<dbReference type="Gene3D" id="3.90.79.10">
    <property type="entry name" value="Nucleoside Triphosphate Pyrophosphohydrolase"/>
    <property type="match status" value="1"/>
</dbReference>
<dbReference type="PROSITE" id="PS51462">
    <property type="entry name" value="NUDIX"/>
    <property type="match status" value="1"/>
</dbReference>
<feature type="domain" description="Nudix hydrolase" evidence="3">
    <location>
        <begin position="7"/>
        <end position="146"/>
    </location>
</feature>
<reference evidence="5" key="1">
    <citation type="submission" date="2017-09" db="EMBL/GenBank/DDBJ databases">
        <title>Depth-based differentiation of microbial function through sediment-hosted aquifers and enrichment of novel symbionts in the deep terrestrial subsurface.</title>
        <authorList>
            <person name="Probst A.J."/>
            <person name="Ladd B."/>
            <person name="Jarett J.K."/>
            <person name="Geller-Mcgrath D.E."/>
            <person name="Sieber C.M.K."/>
            <person name="Emerson J.B."/>
            <person name="Anantharaman K."/>
            <person name="Thomas B.C."/>
            <person name="Malmstrom R."/>
            <person name="Stieglmeier M."/>
            <person name="Klingl A."/>
            <person name="Woyke T."/>
            <person name="Ryan C.M."/>
            <person name="Banfield J.F."/>
        </authorList>
    </citation>
    <scope>NUCLEOTIDE SEQUENCE [LARGE SCALE GENOMIC DNA]</scope>
</reference>
<dbReference type="GO" id="GO:0016787">
    <property type="term" value="F:hydrolase activity"/>
    <property type="evidence" value="ECO:0007669"/>
    <property type="project" value="UniProtKB-KW"/>
</dbReference>
<dbReference type="EMBL" id="PFEU01000006">
    <property type="protein sequence ID" value="PJE77125.1"/>
    <property type="molecule type" value="Genomic_DNA"/>
</dbReference>
<dbReference type="AlphaFoldDB" id="A0A2M8LI54"/>
<dbReference type="PROSITE" id="PS00893">
    <property type="entry name" value="NUDIX_BOX"/>
    <property type="match status" value="1"/>
</dbReference>
<dbReference type="Pfam" id="PF00293">
    <property type="entry name" value="NUDIX"/>
    <property type="match status" value="1"/>
</dbReference>
<proteinExistence type="predicted"/>
<dbReference type="PANTHER" id="PTHR43046:SF16">
    <property type="entry name" value="ADP-RIBOSE PYROPHOSPHATASE YJHB-RELATED"/>
    <property type="match status" value="1"/>
</dbReference>
<evidence type="ECO:0000259" key="3">
    <source>
        <dbReference type="PROSITE" id="PS51462"/>
    </source>
</evidence>
<dbReference type="InterPro" id="IPR015797">
    <property type="entry name" value="NUDIX_hydrolase-like_dom_sf"/>
</dbReference>